<accession>A0A0M3J2L3</accession>
<keyword evidence="9" id="KW-0812">Transmembrane</keyword>
<dbReference type="AlphaFoldDB" id="A0A0M3J2L3"/>
<keyword evidence="5" id="KW-0256">Endoplasmic reticulum</keyword>
<evidence type="ECO:0000256" key="3">
    <source>
        <dbReference type="ARBA" id="ARBA00010617"/>
    </source>
</evidence>
<dbReference type="GO" id="GO:0005789">
    <property type="term" value="C:endoplasmic reticulum membrane"/>
    <property type="evidence" value="ECO:0007669"/>
    <property type="project" value="UniProtKB-SubCell"/>
</dbReference>
<comment type="subcellular location">
    <subcellularLocation>
        <location evidence="2">Endoplasmic reticulum membrane</location>
    </subcellularLocation>
</comment>
<proteinExistence type="inferred from homology"/>
<evidence type="ECO:0000256" key="4">
    <source>
        <dbReference type="ARBA" id="ARBA00022617"/>
    </source>
</evidence>
<keyword evidence="6" id="KW-0408">Iron</keyword>
<dbReference type="Proteomes" id="UP000267096">
    <property type="component" value="Unassembled WGS sequence"/>
</dbReference>
<dbReference type="InterPro" id="IPR036396">
    <property type="entry name" value="Cyt_P450_sf"/>
</dbReference>
<name>A0A0M3J2L3_ANISI</name>
<dbReference type="InterPro" id="IPR050196">
    <property type="entry name" value="Cytochrome_P450_Monoox"/>
</dbReference>
<comment type="cofactor">
    <cofactor evidence="1">
        <name>heme</name>
        <dbReference type="ChEBI" id="CHEBI:30413"/>
    </cofactor>
</comment>
<reference evidence="12" key="1">
    <citation type="submission" date="2017-02" db="UniProtKB">
        <authorList>
            <consortium name="WormBaseParasite"/>
        </authorList>
    </citation>
    <scope>IDENTIFICATION</scope>
</reference>
<evidence type="ECO:0000256" key="8">
    <source>
        <dbReference type="ARBA" id="ARBA00023136"/>
    </source>
</evidence>
<gene>
    <name evidence="10" type="ORF">ASIM_LOCUS1646</name>
</gene>
<evidence type="ECO:0000256" key="1">
    <source>
        <dbReference type="ARBA" id="ARBA00001971"/>
    </source>
</evidence>
<evidence type="ECO:0000313" key="11">
    <source>
        <dbReference type="Proteomes" id="UP000267096"/>
    </source>
</evidence>
<dbReference type="GO" id="GO:0005506">
    <property type="term" value="F:iron ion binding"/>
    <property type="evidence" value="ECO:0007669"/>
    <property type="project" value="InterPro"/>
</dbReference>
<dbReference type="WBParaSite" id="ASIM_0000177201-mRNA-1">
    <property type="protein sequence ID" value="ASIM_0000177201-mRNA-1"/>
    <property type="gene ID" value="ASIM_0000177201"/>
</dbReference>
<dbReference type="OrthoDB" id="5784482at2759"/>
<evidence type="ECO:0000313" key="12">
    <source>
        <dbReference type="WBParaSite" id="ASIM_0000177201-mRNA-1"/>
    </source>
</evidence>
<dbReference type="PANTHER" id="PTHR24291:SF189">
    <property type="entry name" value="CYTOCHROME P450 4C3-RELATED"/>
    <property type="match status" value="1"/>
</dbReference>
<comment type="similarity">
    <text evidence="3">Belongs to the cytochrome P450 family.</text>
</comment>
<dbReference type="Pfam" id="PF00067">
    <property type="entry name" value="p450"/>
    <property type="match status" value="1"/>
</dbReference>
<keyword evidence="11" id="KW-1185">Reference proteome</keyword>
<dbReference type="Gene3D" id="1.10.630.10">
    <property type="entry name" value="Cytochrome P450"/>
    <property type="match status" value="1"/>
</dbReference>
<dbReference type="SUPFAM" id="SSF48264">
    <property type="entry name" value="Cytochrome P450"/>
    <property type="match status" value="1"/>
</dbReference>
<protein>
    <submittedName>
        <fullName evidence="12">Cytochrome P450 4V2 (inferred by orthology to a human protein)</fullName>
    </submittedName>
</protein>
<keyword evidence="7" id="KW-0503">Monooxygenase</keyword>
<reference evidence="10 11" key="2">
    <citation type="submission" date="2018-11" db="EMBL/GenBank/DDBJ databases">
        <authorList>
            <consortium name="Pathogen Informatics"/>
        </authorList>
    </citation>
    <scope>NUCLEOTIDE SEQUENCE [LARGE SCALE GENOMIC DNA]</scope>
</reference>
<keyword evidence="7" id="KW-0560">Oxidoreductase</keyword>
<dbReference type="InterPro" id="IPR001128">
    <property type="entry name" value="Cyt_P450"/>
</dbReference>
<evidence type="ECO:0000256" key="6">
    <source>
        <dbReference type="ARBA" id="ARBA00023004"/>
    </source>
</evidence>
<dbReference type="GO" id="GO:0016705">
    <property type="term" value="F:oxidoreductase activity, acting on paired donors, with incorporation or reduction of molecular oxygen"/>
    <property type="evidence" value="ECO:0007669"/>
    <property type="project" value="InterPro"/>
</dbReference>
<evidence type="ECO:0000256" key="9">
    <source>
        <dbReference type="SAM" id="Phobius"/>
    </source>
</evidence>
<evidence type="ECO:0000313" key="10">
    <source>
        <dbReference type="EMBL" id="VDK19002.1"/>
    </source>
</evidence>
<dbReference type="PANTHER" id="PTHR24291">
    <property type="entry name" value="CYTOCHROME P450 FAMILY 4"/>
    <property type="match status" value="1"/>
</dbReference>
<evidence type="ECO:0000256" key="5">
    <source>
        <dbReference type="ARBA" id="ARBA00022824"/>
    </source>
</evidence>
<evidence type="ECO:0000256" key="2">
    <source>
        <dbReference type="ARBA" id="ARBA00004586"/>
    </source>
</evidence>
<dbReference type="GO" id="GO:0004497">
    <property type="term" value="F:monooxygenase activity"/>
    <property type="evidence" value="ECO:0007669"/>
    <property type="project" value="UniProtKB-KW"/>
</dbReference>
<dbReference type="GO" id="GO:0020037">
    <property type="term" value="F:heme binding"/>
    <property type="evidence" value="ECO:0007669"/>
    <property type="project" value="InterPro"/>
</dbReference>
<organism evidence="12">
    <name type="scientific">Anisakis simplex</name>
    <name type="common">Herring worm</name>
    <dbReference type="NCBI Taxonomy" id="6269"/>
    <lineage>
        <taxon>Eukaryota</taxon>
        <taxon>Metazoa</taxon>
        <taxon>Ecdysozoa</taxon>
        <taxon>Nematoda</taxon>
        <taxon>Chromadorea</taxon>
        <taxon>Rhabditida</taxon>
        <taxon>Spirurina</taxon>
        <taxon>Ascaridomorpha</taxon>
        <taxon>Ascaridoidea</taxon>
        <taxon>Anisakidae</taxon>
        <taxon>Anisakis</taxon>
        <taxon>Anisakis simplex complex</taxon>
    </lineage>
</organism>
<sequence>MATKSFYQLSERLPWNFMSKDRKLRLSRKNSSLQTNRSTCDHVLMKDANYSPDTTLETRVESRPLRVEFVACEPLLHSMGLLGVAFIVALVTWVVSFLAKKLRGILDKISVLQGPAILPFTGNLHQLCFKPDEFFEQVQGVAYMLGKDGSRMARIWFSGWPCVLIYGADECESVLGSNRTLTKPFQYGFLSGWIGQGLLIRIPFSEPKKWRSRRKLLTPTFHYDILKDFVGVS</sequence>
<keyword evidence="4" id="KW-0479">Metal-binding</keyword>
<keyword evidence="8 9" id="KW-0472">Membrane</keyword>
<keyword evidence="4" id="KW-0349">Heme</keyword>
<feature type="transmembrane region" description="Helical" evidence="9">
    <location>
        <begin position="75"/>
        <end position="99"/>
    </location>
</feature>
<evidence type="ECO:0000256" key="7">
    <source>
        <dbReference type="ARBA" id="ARBA00023033"/>
    </source>
</evidence>
<keyword evidence="9" id="KW-1133">Transmembrane helix</keyword>
<dbReference type="EMBL" id="UYRR01001854">
    <property type="protein sequence ID" value="VDK19002.1"/>
    <property type="molecule type" value="Genomic_DNA"/>
</dbReference>